<protein>
    <submittedName>
        <fullName evidence="1">Uncharacterized protein</fullName>
    </submittedName>
</protein>
<name>A0A381X080_9ZZZZ</name>
<evidence type="ECO:0000313" key="1">
    <source>
        <dbReference type="EMBL" id="SVA57911.1"/>
    </source>
</evidence>
<proteinExistence type="predicted"/>
<dbReference type="EMBL" id="UINC01013397">
    <property type="protein sequence ID" value="SVA57911.1"/>
    <property type="molecule type" value="Genomic_DNA"/>
</dbReference>
<dbReference type="AlphaFoldDB" id="A0A381X080"/>
<sequence length="34" mass="3849">VVPNLILDSNCYNLQRLPTKVLILEFYAISSPTL</sequence>
<gene>
    <name evidence="1" type="ORF">METZ01_LOCUS110765</name>
</gene>
<feature type="non-terminal residue" evidence="1">
    <location>
        <position position="1"/>
    </location>
</feature>
<accession>A0A381X080</accession>
<reference evidence="1" key="1">
    <citation type="submission" date="2018-05" db="EMBL/GenBank/DDBJ databases">
        <authorList>
            <person name="Lanie J.A."/>
            <person name="Ng W.-L."/>
            <person name="Kazmierczak K.M."/>
            <person name="Andrzejewski T.M."/>
            <person name="Davidsen T.M."/>
            <person name="Wayne K.J."/>
            <person name="Tettelin H."/>
            <person name="Glass J.I."/>
            <person name="Rusch D."/>
            <person name="Podicherti R."/>
            <person name="Tsui H.-C.T."/>
            <person name="Winkler M.E."/>
        </authorList>
    </citation>
    <scope>NUCLEOTIDE SEQUENCE</scope>
</reference>
<organism evidence="1">
    <name type="scientific">marine metagenome</name>
    <dbReference type="NCBI Taxonomy" id="408172"/>
    <lineage>
        <taxon>unclassified sequences</taxon>
        <taxon>metagenomes</taxon>
        <taxon>ecological metagenomes</taxon>
    </lineage>
</organism>